<gene>
    <name evidence="1" type="ORF">DJ568_03030</name>
</gene>
<evidence type="ECO:0000313" key="2">
    <source>
        <dbReference type="Proteomes" id="UP000253209"/>
    </source>
</evidence>
<sequence>MKLAENIEIDFEHELNFSAFPFKEVIKADPHFKNILKAEYLQAPLCPKPHLFLREYISDKEWAKDSAERLPRTQSNERHSQPFAAPFVADTPLETKSKRLTEEFFDKALANTLDKKYYGHRISETKLANNLKQLSDQLDVFKQYVIDNPDITTYRDYAQAAAKSLMKQLDKIIDLKLRAAILNELIMADLQTEITVLIVVKKVSETELNAIKKRFIILKAYADEILYEAKDQIALPATDDSTPAEQTTIPINLVDRTHGYYNWPDRFFSYDLNNYQFSKSSEPANVKEQFRLRQIVLETKFLHAFKAANADDLKSLLEEQFELTPANKSDFLDYVEIIGNANLKSSFQGSSIRKADIFRVWLKAKREVLGASSRAAVRELTGKKSLFLDLSKTSIFIDVLKRVEPPILNNEGTYRLGERSKSAVVAWFDILDRGGNIDSSLTADQKTTLLNQLIPNLNMDKRSLGNTHKRASRSYYPKLEALIKDL</sequence>
<proteinExistence type="predicted"/>
<protein>
    <submittedName>
        <fullName evidence="1">Uncharacterized protein</fullName>
    </submittedName>
</protein>
<dbReference type="AlphaFoldDB" id="A0A367GTU9"/>
<dbReference type="EMBL" id="QGDC01000001">
    <property type="protein sequence ID" value="RCH56844.1"/>
    <property type="molecule type" value="Genomic_DNA"/>
</dbReference>
<dbReference type="OrthoDB" id="10019483at2"/>
<comment type="caution">
    <text evidence="1">The sequence shown here is derived from an EMBL/GenBank/DDBJ whole genome shotgun (WGS) entry which is preliminary data.</text>
</comment>
<evidence type="ECO:0000313" key="1">
    <source>
        <dbReference type="EMBL" id="RCH56844.1"/>
    </source>
</evidence>
<accession>A0A367GTU9</accession>
<keyword evidence="2" id="KW-1185">Reference proteome</keyword>
<dbReference type="Proteomes" id="UP000253209">
    <property type="component" value="Unassembled WGS sequence"/>
</dbReference>
<dbReference type="RefSeq" id="WP_114003741.1">
    <property type="nucleotide sequence ID" value="NZ_QGDC01000001.1"/>
</dbReference>
<name>A0A367GTU9_9SPHI</name>
<reference evidence="1 2" key="1">
    <citation type="submission" date="2018-05" db="EMBL/GenBank/DDBJ databases">
        <title>Mucilaginibacter hurinus sp. nov., isolated from briquette warehouse soil.</title>
        <authorList>
            <person name="Choi L."/>
        </authorList>
    </citation>
    <scope>NUCLEOTIDE SEQUENCE [LARGE SCALE GENOMIC DNA]</scope>
    <source>
        <strain evidence="1 2">ZR32</strain>
    </source>
</reference>
<organism evidence="1 2">
    <name type="scientific">Mucilaginibacter hurinus</name>
    <dbReference type="NCBI Taxonomy" id="2201324"/>
    <lineage>
        <taxon>Bacteria</taxon>
        <taxon>Pseudomonadati</taxon>
        <taxon>Bacteroidota</taxon>
        <taxon>Sphingobacteriia</taxon>
        <taxon>Sphingobacteriales</taxon>
        <taxon>Sphingobacteriaceae</taxon>
        <taxon>Mucilaginibacter</taxon>
    </lineage>
</organism>